<evidence type="ECO:0000256" key="1">
    <source>
        <dbReference type="ARBA" id="ARBA00023012"/>
    </source>
</evidence>
<organism evidence="5 6">
    <name type="scientific">Streptomyces halstedii</name>
    <dbReference type="NCBI Taxonomy" id="1944"/>
    <lineage>
        <taxon>Bacteria</taxon>
        <taxon>Bacillati</taxon>
        <taxon>Actinomycetota</taxon>
        <taxon>Actinomycetes</taxon>
        <taxon>Kitasatosporales</taxon>
        <taxon>Streptomycetaceae</taxon>
        <taxon>Streptomyces</taxon>
    </lineage>
</organism>
<dbReference type="PROSITE" id="PS51782">
    <property type="entry name" value="LYSM"/>
    <property type="match status" value="1"/>
</dbReference>
<proteinExistence type="predicted"/>
<gene>
    <name evidence="5" type="ORF">STHAL_32985</name>
</gene>
<evidence type="ECO:0000313" key="5">
    <source>
        <dbReference type="EMBL" id="MBV7674263.1"/>
    </source>
</evidence>
<dbReference type="SMART" id="SM00257">
    <property type="entry name" value="LysM"/>
    <property type="match status" value="1"/>
</dbReference>
<comment type="caution">
    <text evidence="5">The sequence shown here is derived from an EMBL/GenBank/DDBJ whole genome shotgun (WGS) entry which is preliminary data.</text>
</comment>
<dbReference type="InterPro" id="IPR018392">
    <property type="entry name" value="LysM"/>
</dbReference>
<feature type="region of interest" description="Disordered" evidence="2">
    <location>
        <begin position="862"/>
        <end position="884"/>
    </location>
</feature>
<keyword evidence="3" id="KW-1133">Transmembrane helix</keyword>
<feature type="region of interest" description="Disordered" evidence="2">
    <location>
        <begin position="756"/>
        <end position="800"/>
    </location>
</feature>
<feature type="transmembrane region" description="Helical" evidence="3">
    <location>
        <begin position="62"/>
        <end position="88"/>
    </location>
</feature>
<evidence type="ECO:0000313" key="6">
    <source>
        <dbReference type="Proteomes" id="UP000735541"/>
    </source>
</evidence>
<dbReference type="InterPro" id="IPR036779">
    <property type="entry name" value="LysM_dom_sf"/>
</dbReference>
<dbReference type="InterPro" id="IPR052196">
    <property type="entry name" value="Bact_Kbp"/>
</dbReference>
<feature type="region of interest" description="Disordered" evidence="2">
    <location>
        <begin position="424"/>
        <end position="446"/>
    </location>
</feature>
<keyword evidence="3" id="KW-0812">Transmembrane</keyword>
<dbReference type="Proteomes" id="UP000735541">
    <property type="component" value="Unassembled WGS sequence"/>
</dbReference>
<keyword evidence="3" id="KW-0472">Membrane</keyword>
<protein>
    <submittedName>
        <fullName evidence="5">LysM peptidoglycan-binding domain-containing protein</fullName>
    </submittedName>
</protein>
<evidence type="ECO:0000256" key="2">
    <source>
        <dbReference type="SAM" id="MobiDB-lite"/>
    </source>
</evidence>
<evidence type="ECO:0000259" key="4">
    <source>
        <dbReference type="PROSITE" id="PS51782"/>
    </source>
</evidence>
<keyword evidence="1" id="KW-0902">Two-component regulatory system</keyword>
<dbReference type="InterPro" id="IPR005158">
    <property type="entry name" value="BTAD"/>
</dbReference>
<dbReference type="Gene3D" id="3.10.350.10">
    <property type="entry name" value="LysM domain"/>
    <property type="match status" value="1"/>
</dbReference>
<dbReference type="RefSeq" id="WP_228873973.1">
    <property type="nucleotide sequence ID" value="NZ_JAHUVW010000004.1"/>
</dbReference>
<feature type="region of interest" description="Disordered" evidence="2">
    <location>
        <begin position="139"/>
        <end position="160"/>
    </location>
</feature>
<dbReference type="SMART" id="SM01043">
    <property type="entry name" value="BTAD"/>
    <property type="match status" value="1"/>
</dbReference>
<accession>A0ABS6U138</accession>
<dbReference type="Gene3D" id="1.25.40.10">
    <property type="entry name" value="Tetratricopeptide repeat domain"/>
    <property type="match status" value="1"/>
</dbReference>
<reference evidence="5 6" key="1">
    <citation type="submission" date="2021-07" db="EMBL/GenBank/DDBJ databases">
        <title>Sequencing Streptomyces halstedii LGO-A4 genome an citrus endophytic actinomycete.</title>
        <authorList>
            <person name="Samborskyy M."/>
            <person name="Scott N."/>
            <person name="Deglau R."/>
            <person name="Dickens S."/>
            <person name="Oliveira L.G."/>
        </authorList>
    </citation>
    <scope>NUCLEOTIDE SEQUENCE [LARGE SCALE GENOMIC DNA]</scope>
    <source>
        <strain evidence="5 6">LGO-A4</strain>
    </source>
</reference>
<feature type="region of interest" description="Disordered" evidence="2">
    <location>
        <begin position="217"/>
        <end position="394"/>
    </location>
</feature>
<feature type="compositionally biased region" description="Basic and acidic residues" evidence="2">
    <location>
        <begin position="785"/>
        <end position="797"/>
    </location>
</feature>
<feature type="transmembrane region" description="Helical" evidence="3">
    <location>
        <begin position="100"/>
        <end position="118"/>
    </location>
</feature>
<keyword evidence="6" id="KW-1185">Reference proteome</keyword>
<dbReference type="PANTHER" id="PTHR34700">
    <property type="entry name" value="POTASSIUM BINDING PROTEIN KBP"/>
    <property type="match status" value="1"/>
</dbReference>
<dbReference type="CDD" id="cd00118">
    <property type="entry name" value="LysM"/>
    <property type="match status" value="1"/>
</dbReference>
<sequence length="1191" mass="125076">MAHRTPAPLRATGAVLRALLGLAVLVALVVGAPYLLLAVGHPPTELTGGTDLLMQQDDGSLFLVVLTCLGWAGWAAFTLSTLIELVAVLRRRSAPRIKGLGGLQFMAGFLIGGIVLLAPTAASAATVGPAVAATAVQTTSETGSDTAPSVQASDASSWPEHTVSSATELPWDLAEEYLGDGTRWKDIAALNPDIPQLASGDQFLPEGTVVKLPADARPTAPATKTPSVEVAAPQDAQKSPASHQEEDDASSNAGNAKQQTSVTVREGDSLWSIAGAHGDPTSWPAIFEENKGEPTPVGIFDNPNLIYPGQKLDLPQTDTTDEPSTDTAGPSTPQEPDDKQIEPTPAPENTPDRASTETSEPSTSAQALPLAPATSTPSADETRHTPATAPSNNDTALAPAAVWTGAGALAAALVTALATRRILQQRRRRPGRRIPMPTGRTAATEQGLRAAQHPTGFDLLNTALRTLALNLADASRPLPAVEAVVLHDSKIELHLTADTPPMKPFTATAGRQDLWICPASSLDLADEEQLQDADAPYPALVSIGWDNSGRLVLIDLEYIGILNLTGDTDFSRQVLQAIAIELASTPLPGHLEVTVLADTAPGLDAAGPERVARTSNLADAAAELASHAEDQRRAMAAVSASSLRAARLLDAGAGAWAPHILLAEDLRGDDAQIASLFSALTQIPQVAGAVITADASAELPATAWSLDCHGPDHTVSLPGSDLPVHLQGLSDEHFADAVELLTLAASDADVRAPEWTRADASDDQDDVQTEASPADEASSSSADPELEKNGAEHAGDEHEADDGLPAEYAELEEAAYDEAESTEEATNHAQAVNLSKTQDDKDTGRQTAPAAGPSLAEVLAAADTSQGHADAEQSRPAPAAGPTDVTLALTSPCTQPDAPAIHVTIPSPTPAAHTTPDMIDEPATPTRAGRQAAELTPDTAPAVLLLGPIGIEGATGRIDSNRRTAAAELVAFLALNPGVDYHAVDDALWPGRLVNKQMRNAVISRTRSWLGKDTDGHAYLPRVQDTGDSRYRLSSTVTCDWTRFQRLARAGLARHDEDGDLALRRALSLVRGRPFTGIDPQRYAWAEPIIQEMVSAVVDVAYELSTRCREAGDIPGALWAARRGLLSAEESEMLHRQVFLAHHAAGDINALREAAARLVRINELVLGGVDMEAETAELLRNLLPRPKARAR</sequence>
<feature type="compositionally biased region" description="Polar residues" evidence="2">
    <location>
        <begin position="141"/>
        <end position="156"/>
    </location>
</feature>
<feature type="compositionally biased region" description="Low complexity" evidence="2">
    <location>
        <begin position="770"/>
        <end position="783"/>
    </location>
</feature>
<name>A0ABS6U138_STRHA</name>
<feature type="compositionally biased region" description="Polar residues" evidence="2">
    <location>
        <begin position="325"/>
        <end position="334"/>
    </location>
</feature>
<dbReference type="EMBL" id="JAHUVW010000004">
    <property type="protein sequence ID" value="MBV7674263.1"/>
    <property type="molecule type" value="Genomic_DNA"/>
</dbReference>
<feature type="domain" description="LysM" evidence="4">
    <location>
        <begin position="260"/>
        <end position="314"/>
    </location>
</feature>
<dbReference type="SUPFAM" id="SSF54106">
    <property type="entry name" value="LysM domain"/>
    <property type="match status" value="1"/>
</dbReference>
<dbReference type="InterPro" id="IPR011990">
    <property type="entry name" value="TPR-like_helical_dom_sf"/>
</dbReference>
<evidence type="ECO:0000256" key="3">
    <source>
        <dbReference type="SAM" id="Phobius"/>
    </source>
</evidence>
<dbReference type="Pfam" id="PF01476">
    <property type="entry name" value="LysM"/>
    <property type="match status" value="1"/>
</dbReference>
<dbReference type="PANTHER" id="PTHR34700:SF4">
    <property type="entry name" value="PHAGE-LIKE ELEMENT PBSX PROTEIN XKDP"/>
    <property type="match status" value="1"/>
</dbReference>
<feature type="compositionally biased region" description="Polar residues" evidence="2">
    <location>
        <begin position="250"/>
        <end position="263"/>
    </location>
</feature>